<proteinExistence type="predicted"/>
<evidence type="ECO:0000256" key="1">
    <source>
        <dbReference type="ARBA" id="ARBA00004141"/>
    </source>
</evidence>
<dbReference type="EMBL" id="CP095045">
    <property type="protein sequence ID" value="UOQ56859.1"/>
    <property type="molecule type" value="Genomic_DNA"/>
</dbReference>
<reference evidence="6 7" key="1">
    <citation type="submission" date="2022-04" db="EMBL/GenBank/DDBJ databases">
        <title>Leucobacter sp. isolated from rhizosphere of garlic.</title>
        <authorList>
            <person name="Won M."/>
            <person name="Lee C.-M."/>
            <person name="Woen H.-Y."/>
            <person name="Kwon S.-W."/>
        </authorList>
    </citation>
    <scope>NUCLEOTIDE SEQUENCE [LARGE SCALE GENOMIC DNA]</scope>
    <source>
        <strain evidence="6 7">H21R-40</strain>
    </source>
</reference>
<dbReference type="InterPro" id="IPR023908">
    <property type="entry name" value="xxxLxxG_rpt"/>
</dbReference>
<dbReference type="SUPFAM" id="SSF101967">
    <property type="entry name" value="Adhesin YadA, collagen-binding domain"/>
    <property type="match status" value="1"/>
</dbReference>
<dbReference type="InterPro" id="IPR017500">
    <property type="entry name" value="Phage_infect_YhgE_N"/>
</dbReference>
<dbReference type="InterPro" id="IPR051328">
    <property type="entry name" value="T7SS_ABC-Transporter"/>
</dbReference>
<comment type="subcellular location">
    <subcellularLocation>
        <location evidence="1">Membrane</location>
        <topology evidence="1">Multi-pass membrane protein</topology>
    </subcellularLocation>
</comment>
<organism evidence="6 7">
    <name type="scientific">Leucobacter allii</name>
    <dbReference type="NCBI Taxonomy" id="2932247"/>
    <lineage>
        <taxon>Bacteria</taxon>
        <taxon>Bacillati</taxon>
        <taxon>Actinomycetota</taxon>
        <taxon>Actinomycetes</taxon>
        <taxon>Micrococcales</taxon>
        <taxon>Microbacteriaceae</taxon>
        <taxon>Leucobacter</taxon>
    </lineage>
</organism>
<protein>
    <submittedName>
        <fullName evidence="6">YhgE/Pip domain-containing protein</fullName>
    </submittedName>
</protein>
<name>A0ABY4FKR4_9MICO</name>
<evidence type="ECO:0000313" key="7">
    <source>
        <dbReference type="Proteomes" id="UP000831786"/>
    </source>
</evidence>
<feature type="transmembrane region" description="Helical" evidence="5">
    <location>
        <begin position="594"/>
        <end position="615"/>
    </location>
</feature>
<keyword evidence="4 5" id="KW-0472">Membrane</keyword>
<dbReference type="PANTHER" id="PTHR43077">
    <property type="entry name" value="TRANSPORT PERMEASE YVFS-RELATED"/>
    <property type="match status" value="1"/>
</dbReference>
<feature type="transmembrane region" description="Helical" evidence="5">
    <location>
        <begin position="622"/>
        <end position="647"/>
    </location>
</feature>
<feature type="transmembrane region" description="Helical" evidence="5">
    <location>
        <begin position="16"/>
        <end position="38"/>
    </location>
</feature>
<feature type="transmembrane region" description="Helical" evidence="5">
    <location>
        <begin position="667"/>
        <end position="693"/>
    </location>
</feature>
<evidence type="ECO:0000313" key="6">
    <source>
        <dbReference type="EMBL" id="UOQ56859.1"/>
    </source>
</evidence>
<dbReference type="SUPFAM" id="SSF58104">
    <property type="entry name" value="Methyl-accepting chemotaxis protein (MCP) signaling domain"/>
    <property type="match status" value="1"/>
</dbReference>
<accession>A0ABY4FKR4</accession>
<dbReference type="PANTHER" id="PTHR43077:SF10">
    <property type="entry name" value="TRANSPORT PERMEASE PROTEIN"/>
    <property type="match status" value="1"/>
</dbReference>
<evidence type="ECO:0000256" key="3">
    <source>
        <dbReference type="ARBA" id="ARBA00022989"/>
    </source>
</evidence>
<keyword evidence="2 5" id="KW-0812">Transmembrane</keyword>
<dbReference type="Gene3D" id="1.10.287.950">
    <property type="entry name" value="Methyl-accepting chemotaxis protein"/>
    <property type="match status" value="2"/>
</dbReference>
<feature type="transmembrane region" description="Helical" evidence="5">
    <location>
        <begin position="565"/>
        <end position="588"/>
    </location>
</feature>
<sequence length="700" mass="68657">MSAALTRLKTNSPVRWTTIVGIMLVPLTVAGLLLWGLWNPTERLENVTAAVVNLDEGAEVDGQTVPLGRVLAGELIAGDAESNFTWVLTDAEDAEAGLDDGRYASVVTIPENFSAAATSLSGDPADAEQATIDVSESDRGRLIDTALSGIVTQTATSVLNQQLGEQFVGGVYVGFNELGDGIGEAADGAAELADGTSQLADGTSELADGATQLADGATQLATGTQQLSSGTSQLASGASELANGQTQLADGVGAYVAGARTLSDSYAQLGAGATAVVNQLQGVIAALTQLQTDLAGPSADLENGLAAAGTGAQDLGADIEPLVTDCYASGAAPEYCAGLSTTLQGHAATIGTGVQTAASGATGMGDAMSNALSVLGSGSAEGGDPNAQLNTLKDGLAAFGTGLGDFAAQGEQLASGAQQSASGAQQLSSGVFELAANVPQLADGASQLADGTTELADGTGELADGTTELADGAGALAGGLGDAVEGIPSTTEAERDALAETAVTPVQAEGASDELFNASGVPLFAGIALWAGALAAFLVLAPLWRRTREAARGVGYITLRSVLPAIGLGAIQGAAAGIVLPIALGYGLAQGAGFFGFSLLAGIAFALAVQGLSALLGGFGRFIGFALLVVAFAVGIVSTVPGPLAAIGDASPVGAALAGFQSIAAQVAGAGGSAVLLVLWGLGGVLLTAFAVVRARRAAA</sequence>
<keyword evidence="7" id="KW-1185">Reference proteome</keyword>
<evidence type="ECO:0000256" key="4">
    <source>
        <dbReference type="ARBA" id="ARBA00023136"/>
    </source>
</evidence>
<dbReference type="RefSeq" id="WP_244727360.1">
    <property type="nucleotide sequence ID" value="NZ_CP095045.1"/>
</dbReference>
<keyword evidence="3 5" id="KW-1133">Transmembrane helix</keyword>
<dbReference type="Proteomes" id="UP000831786">
    <property type="component" value="Chromosome"/>
</dbReference>
<feature type="transmembrane region" description="Helical" evidence="5">
    <location>
        <begin position="523"/>
        <end position="544"/>
    </location>
</feature>
<dbReference type="NCBIfam" id="TIGR03057">
    <property type="entry name" value="xxxLxxG_by_4"/>
    <property type="match status" value="5"/>
</dbReference>
<evidence type="ECO:0000256" key="5">
    <source>
        <dbReference type="SAM" id="Phobius"/>
    </source>
</evidence>
<gene>
    <name evidence="6" type="ORF">MUN78_14495</name>
</gene>
<evidence type="ECO:0000256" key="2">
    <source>
        <dbReference type="ARBA" id="ARBA00022692"/>
    </source>
</evidence>
<dbReference type="InterPro" id="IPR011049">
    <property type="entry name" value="Serralysin-like_metalloprot_C"/>
</dbReference>
<dbReference type="NCBIfam" id="TIGR03061">
    <property type="entry name" value="pip_yhgE_Nterm"/>
    <property type="match status" value="1"/>
</dbReference>